<dbReference type="Proteomes" id="UP000191055">
    <property type="component" value="Unassembled WGS sequence"/>
</dbReference>
<evidence type="ECO:0000259" key="1">
    <source>
        <dbReference type="Pfam" id="PF18480"/>
    </source>
</evidence>
<keyword evidence="3" id="KW-1185">Reference proteome</keyword>
<gene>
    <name evidence="2" type="ORF">SAMN03080601_02017</name>
</gene>
<reference evidence="2 3" key="1">
    <citation type="submission" date="2017-02" db="EMBL/GenBank/DDBJ databases">
        <authorList>
            <person name="Peterson S.W."/>
        </authorList>
    </citation>
    <scope>NUCLEOTIDE SEQUENCE [LARGE SCALE GENOMIC DNA]</scope>
    <source>
        <strain evidence="2 3">DSM 24412</strain>
    </source>
</reference>
<sequence length="120" mass="14432">MISKRAERPVYLVDVNLPRRFSFFNTSEFVHVIEIDATLKDREIWNYAIDHKLTILTKDTDFYEMYLTQPQHPKIVHFKIGNFTINTLHQYFTANWDFIKKLLETNEFIMAFKDNIKAIN</sequence>
<accession>A0A1T5H0M8</accession>
<evidence type="ECO:0000313" key="3">
    <source>
        <dbReference type="Proteomes" id="UP000191055"/>
    </source>
</evidence>
<dbReference type="KEGG" id="asx:CDL62_18235"/>
<dbReference type="Pfam" id="PF18480">
    <property type="entry name" value="DUF5615"/>
    <property type="match status" value="1"/>
</dbReference>
<dbReference type="STRING" id="889453.SAMN03080601_02017"/>
<dbReference type="OrthoDB" id="27473at2"/>
<name>A0A1T5H0M8_9BACT</name>
<organism evidence="2 3">
    <name type="scientific">Alkalitalea saponilacus</name>
    <dbReference type="NCBI Taxonomy" id="889453"/>
    <lineage>
        <taxon>Bacteria</taxon>
        <taxon>Pseudomonadati</taxon>
        <taxon>Bacteroidota</taxon>
        <taxon>Bacteroidia</taxon>
        <taxon>Marinilabiliales</taxon>
        <taxon>Marinilabiliaceae</taxon>
        <taxon>Alkalitalea</taxon>
    </lineage>
</organism>
<dbReference type="EMBL" id="FUYV01000011">
    <property type="protein sequence ID" value="SKC14224.1"/>
    <property type="molecule type" value="Genomic_DNA"/>
</dbReference>
<feature type="domain" description="DUF5615" evidence="1">
    <location>
        <begin position="11"/>
        <end position="111"/>
    </location>
</feature>
<dbReference type="RefSeq" id="WP_079557752.1">
    <property type="nucleotide sequence ID" value="NZ_CP021904.1"/>
</dbReference>
<dbReference type="InterPro" id="IPR041049">
    <property type="entry name" value="DUF5615"/>
</dbReference>
<proteinExistence type="predicted"/>
<dbReference type="AlphaFoldDB" id="A0A1T5H0M8"/>
<protein>
    <submittedName>
        <fullName evidence="2">Predicted nuclease, contains PIN domain, potential toxin-antitoxin system component</fullName>
    </submittedName>
</protein>
<evidence type="ECO:0000313" key="2">
    <source>
        <dbReference type="EMBL" id="SKC14224.1"/>
    </source>
</evidence>